<evidence type="ECO:0000313" key="9">
    <source>
        <dbReference type="EMBL" id="KNC69794.1"/>
    </source>
</evidence>
<dbReference type="InterPro" id="IPR013760">
    <property type="entry name" value="Topo_IIA-like_dom_sf"/>
</dbReference>
<dbReference type="PANTHER" id="PTHR10169">
    <property type="entry name" value="DNA TOPOISOMERASE/GYRASE"/>
    <property type="match status" value="1"/>
</dbReference>
<dbReference type="GO" id="GO:0005634">
    <property type="term" value="C:nucleus"/>
    <property type="evidence" value="ECO:0007669"/>
    <property type="project" value="TreeGrafter"/>
</dbReference>
<accession>A0A0L0EZI9</accession>
<dbReference type="STRING" id="667725.A0A0L0EZI9"/>
<evidence type="ECO:0000256" key="5">
    <source>
        <dbReference type="ARBA" id="ARBA00022840"/>
    </source>
</evidence>
<protein>
    <recommendedName>
        <fullName evidence="3">DNA topoisomerase (ATP-hydrolyzing)</fullName>
        <ecNumber evidence="3">5.6.2.2</ecNumber>
    </recommendedName>
</protein>
<dbReference type="GO" id="GO:0003918">
    <property type="term" value="F:DNA topoisomerase type II (double strand cut, ATP-hydrolyzing) activity"/>
    <property type="evidence" value="ECO:0007669"/>
    <property type="project" value="UniProtKB-EC"/>
</dbReference>
<dbReference type="GO" id="GO:0003677">
    <property type="term" value="F:DNA binding"/>
    <property type="evidence" value="ECO:0007669"/>
    <property type="project" value="UniProtKB-KW"/>
</dbReference>
<feature type="non-terminal residue" evidence="9">
    <location>
        <position position="1"/>
    </location>
</feature>
<dbReference type="GO" id="GO:0006265">
    <property type="term" value="P:DNA topological change"/>
    <property type="evidence" value="ECO:0007669"/>
    <property type="project" value="InterPro"/>
</dbReference>
<dbReference type="OrthoDB" id="276498at2759"/>
<dbReference type="PRINTS" id="PR01158">
    <property type="entry name" value="TOPISMRASEII"/>
</dbReference>
<dbReference type="Gene3D" id="3.40.50.670">
    <property type="match status" value="1"/>
</dbReference>
<comment type="catalytic activity">
    <reaction evidence="1">
        <text>ATP-dependent breakage, passage and rejoining of double-stranded DNA.</text>
        <dbReference type="EC" id="5.6.2.2"/>
    </reaction>
</comment>
<evidence type="ECO:0000256" key="3">
    <source>
        <dbReference type="ARBA" id="ARBA00012895"/>
    </source>
</evidence>
<dbReference type="GeneID" id="25918192"/>
<dbReference type="InterPro" id="IPR013759">
    <property type="entry name" value="Topo_IIA_B_C"/>
</dbReference>
<evidence type="ECO:0000256" key="4">
    <source>
        <dbReference type="ARBA" id="ARBA00022741"/>
    </source>
</evidence>
<keyword evidence="8" id="KW-0413">Isomerase</keyword>
<dbReference type="GO" id="GO:0000819">
    <property type="term" value="P:sister chromatid segregation"/>
    <property type="evidence" value="ECO:0007669"/>
    <property type="project" value="TreeGrafter"/>
</dbReference>
<reference evidence="9 10" key="1">
    <citation type="submission" date="2011-02" db="EMBL/GenBank/DDBJ databases">
        <title>The Genome Sequence of Sphaeroforma arctica JP610.</title>
        <authorList>
            <consortium name="The Broad Institute Genome Sequencing Platform"/>
            <person name="Russ C."/>
            <person name="Cuomo C."/>
            <person name="Young S.K."/>
            <person name="Zeng Q."/>
            <person name="Gargeya S."/>
            <person name="Alvarado L."/>
            <person name="Berlin A."/>
            <person name="Chapman S.B."/>
            <person name="Chen Z."/>
            <person name="Freedman E."/>
            <person name="Gellesch M."/>
            <person name="Goldberg J."/>
            <person name="Griggs A."/>
            <person name="Gujja S."/>
            <person name="Heilman E."/>
            <person name="Heiman D."/>
            <person name="Howarth C."/>
            <person name="Mehta T."/>
            <person name="Neiman D."/>
            <person name="Pearson M."/>
            <person name="Roberts A."/>
            <person name="Saif S."/>
            <person name="Shea T."/>
            <person name="Shenoy N."/>
            <person name="Sisk P."/>
            <person name="Stolte C."/>
            <person name="Sykes S."/>
            <person name="White J."/>
            <person name="Yandava C."/>
            <person name="Burger G."/>
            <person name="Gray M.W."/>
            <person name="Holland P.W.H."/>
            <person name="King N."/>
            <person name="Lang F.B.F."/>
            <person name="Roger A.J."/>
            <person name="Ruiz-Trillo I."/>
            <person name="Haas B."/>
            <person name="Nusbaum C."/>
            <person name="Birren B."/>
        </authorList>
    </citation>
    <scope>NUCLEOTIDE SEQUENCE [LARGE SCALE GENOMIC DNA]</scope>
    <source>
        <strain evidence="9 10">JP610</strain>
    </source>
</reference>
<dbReference type="eggNOG" id="KOG0355">
    <property type="taxonomic scope" value="Eukaryota"/>
</dbReference>
<dbReference type="Proteomes" id="UP000054560">
    <property type="component" value="Unassembled WGS sequence"/>
</dbReference>
<keyword evidence="4" id="KW-0547">Nucleotide-binding</keyword>
<keyword evidence="10" id="KW-1185">Reference proteome</keyword>
<dbReference type="GO" id="GO:0000712">
    <property type="term" value="P:resolution of meiotic recombination intermediates"/>
    <property type="evidence" value="ECO:0007669"/>
    <property type="project" value="TreeGrafter"/>
</dbReference>
<evidence type="ECO:0000256" key="1">
    <source>
        <dbReference type="ARBA" id="ARBA00000185"/>
    </source>
</evidence>
<dbReference type="SUPFAM" id="SSF56719">
    <property type="entry name" value="Type II DNA topoisomerase"/>
    <property type="match status" value="1"/>
</dbReference>
<name>A0A0L0EZI9_9EUKA</name>
<sequence>FTKLDDAQAAGTRESNKCVLILTEGDSAKTLAVSGLSDVGRKYLGVFPLRSKLLNIQQASGSVVAANAEVQNLIKILGLKKR</sequence>
<keyword evidence="6" id="KW-0799">Topoisomerase</keyword>
<keyword evidence="5" id="KW-0067">ATP-binding</keyword>
<dbReference type="PANTHER" id="PTHR10169:SF38">
    <property type="entry name" value="DNA TOPOISOMERASE 2"/>
    <property type="match status" value="1"/>
</dbReference>
<dbReference type="EC" id="5.6.2.2" evidence="3"/>
<gene>
    <name evidence="9" type="ORF">SARC_17688</name>
</gene>
<dbReference type="GO" id="GO:0005524">
    <property type="term" value="F:ATP binding"/>
    <property type="evidence" value="ECO:0007669"/>
    <property type="project" value="UniProtKB-KW"/>
</dbReference>
<evidence type="ECO:0000256" key="8">
    <source>
        <dbReference type="ARBA" id="ARBA00023235"/>
    </source>
</evidence>
<dbReference type="InterPro" id="IPR001154">
    <property type="entry name" value="TopoII_euk"/>
</dbReference>
<evidence type="ECO:0000256" key="6">
    <source>
        <dbReference type="ARBA" id="ARBA00023029"/>
    </source>
</evidence>
<dbReference type="InterPro" id="IPR018522">
    <property type="entry name" value="TopoIIA_CS"/>
</dbReference>
<dbReference type="InterPro" id="IPR050634">
    <property type="entry name" value="DNA_Topoisomerase_II"/>
</dbReference>
<dbReference type="FunFam" id="3.40.50.670:FF:000001">
    <property type="entry name" value="DNA topoisomerase 2"/>
    <property type="match status" value="1"/>
</dbReference>
<dbReference type="EMBL" id="KQ253292">
    <property type="protein sequence ID" value="KNC69794.1"/>
    <property type="molecule type" value="Genomic_DNA"/>
</dbReference>
<organism evidence="9 10">
    <name type="scientific">Sphaeroforma arctica JP610</name>
    <dbReference type="NCBI Taxonomy" id="667725"/>
    <lineage>
        <taxon>Eukaryota</taxon>
        <taxon>Ichthyosporea</taxon>
        <taxon>Ichthyophonida</taxon>
        <taxon>Sphaeroforma</taxon>
    </lineage>
</organism>
<proteinExistence type="predicted"/>
<dbReference type="PROSITE" id="PS00177">
    <property type="entry name" value="TOPOISOMERASE_II"/>
    <property type="match status" value="1"/>
</dbReference>
<comment type="cofactor">
    <cofactor evidence="2">
        <name>Mg(2+)</name>
        <dbReference type="ChEBI" id="CHEBI:18420"/>
    </cofactor>
</comment>
<keyword evidence="7" id="KW-0238">DNA-binding</keyword>
<dbReference type="RefSeq" id="XP_014143696.1">
    <property type="nucleotide sequence ID" value="XM_014288221.1"/>
</dbReference>
<evidence type="ECO:0000313" key="10">
    <source>
        <dbReference type="Proteomes" id="UP000054560"/>
    </source>
</evidence>
<evidence type="ECO:0000256" key="7">
    <source>
        <dbReference type="ARBA" id="ARBA00023125"/>
    </source>
</evidence>
<evidence type="ECO:0000256" key="2">
    <source>
        <dbReference type="ARBA" id="ARBA00001946"/>
    </source>
</evidence>
<dbReference type="AlphaFoldDB" id="A0A0L0EZI9"/>